<evidence type="ECO:0000313" key="1">
    <source>
        <dbReference type="EMBL" id="KAK1866860.1"/>
    </source>
</evidence>
<protein>
    <submittedName>
        <fullName evidence="1">Uncharacterized protein</fullName>
    </submittedName>
</protein>
<name>A0ACC3C9R4_PYRYE</name>
<dbReference type="EMBL" id="CM020619">
    <property type="protein sequence ID" value="KAK1866860.1"/>
    <property type="molecule type" value="Genomic_DNA"/>
</dbReference>
<gene>
    <name evidence="1" type="ORF">I4F81_009372</name>
</gene>
<evidence type="ECO:0000313" key="2">
    <source>
        <dbReference type="Proteomes" id="UP000798662"/>
    </source>
</evidence>
<proteinExistence type="predicted"/>
<sequence length="255" mass="27938">MSSPNHAPHPLLGPFAPPPSAIVLAGHARGPRHAHAKNMRAAEIRSGTSVAPPARAQWAGDPHAGHCRRGRGLHFHAVRRLGGGGNGPRRRPTAACSPPPSPPRRRVDANHSGIPAELCPDRRRRHSPREQPPHPVCRPRRRRVAALHRPRPPPWRVGERPRRPRRRFRRRSTGGGGGCGFHRPCRPQRRLCLARGPNRGGGGGAEEAGVACPRVWKGDHLPQVRAEPRRHPRDAAGSRGLPCVWRGKDGGHRAR</sequence>
<comment type="caution">
    <text evidence="1">The sequence shown here is derived from an EMBL/GenBank/DDBJ whole genome shotgun (WGS) entry which is preliminary data.</text>
</comment>
<keyword evidence="2" id="KW-1185">Reference proteome</keyword>
<accession>A0ACC3C9R4</accession>
<dbReference type="Proteomes" id="UP000798662">
    <property type="component" value="Chromosome 2"/>
</dbReference>
<reference evidence="1" key="1">
    <citation type="submission" date="2019-11" db="EMBL/GenBank/DDBJ databases">
        <title>Nori genome reveals adaptations in red seaweeds to the harsh intertidal environment.</title>
        <authorList>
            <person name="Wang D."/>
            <person name="Mao Y."/>
        </authorList>
    </citation>
    <scope>NUCLEOTIDE SEQUENCE</scope>
    <source>
        <tissue evidence="1">Gametophyte</tissue>
    </source>
</reference>
<organism evidence="1 2">
    <name type="scientific">Pyropia yezoensis</name>
    <name type="common">Susabi-nori</name>
    <name type="synonym">Porphyra yezoensis</name>
    <dbReference type="NCBI Taxonomy" id="2788"/>
    <lineage>
        <taxon>Eukaryota</taxon>
        <taxon>Rhodophyta</taxon>
        <taxon>Bangiophyceae</taxon>
        <taxon>Bangiales</taxon>
        <taxon>Bangiaceae</taxon>
        <taxon>Pyropia</taxon>
    </lineage>
</organism>